<keyword evidence="2" id="KW-0813">Transport</keyword>
<feature type="domain" description="Solute-binding protein family 5" evidence="4">
    <location>
        <begin position="77"/>
        <end position="441"/>
    </location>
</feature>
<name>A0A0C1UGL3_9CLOT</name>
<dbReference type="Gene3D" id="3.40.190.10">
    <property type="entry name" value="Periplasmic binding protein-like II"/>
    <property type="match status" value="1"/>
</dbReference>
<dbReference type="GO" id="GO:0043190">
    <property type="term" value="C:ATP-binding cassette (ABC) transporter complex"/>
    <property type="evidence" value="ECO:0007669"/>
    <property type="project" value="InterPro"/>
</dbReference>
<dbReference type="PANTHER" id="PTHR30290:SF9">
    <property type="entry name" value="OLIGOPEPTIDE-BINDING PROTEIN APPA"/>
    <property type="match status" value="1"/>
</dbReference>
<dbReference type="PANTHER" id="PTHR30290">
    <property type="entry name" value="PERIPLASMIC BINDING COMPONENT OF ABC TRANSPORTER"/>
    <property type="match status" value="1"/>
</dbReference>
<dbReference type="InterPro" id="IPR030678">
    <property type="entry name" value="Peptide/Ni-bd"/>
</dbReference>
<dbReference type="EMBL" id="AYSO01000017">
    <property type="protein sequence ID" value="KIE46520.1"/>
    <property type="molecule type" value="Genomic_DNA"/>
</dbReference>
<organism evidence="5 6">
    <name type="scientific">Clostridium argentinense CDC 2741</name>
    <dbReference type="NCBI Taxonomy" id="1418104"/>
    <lineage>
        <taxon>Bacteria</taxon>
        <taxon>Bacillati</taxon>
        <taxon>Bacillota</taxon>
        <taxon>Clostridia</taxon>
        <taxon>Eubacteriales</taxon>
        <taxon>Clostridiaceae</taxon>
        <taxon>Clostridium</taxon>
    </lineage>
</organism>
<evidence type="ECO:0000256" key="3">
    <source>
        <dbReference type="ARBA" id="ARBA00022729"/>
    </source>
</evidence>
<dbReference type="PIRSF" id="PIRSF002741">
    <property type="entry name" value="MppA"/>
    <property type="match status" value="1"/>
</dbReference>
<comment type="caution">
    <text evidence="5">The sequence shown here is derived from an EMBL/GenBank/DDBJ whole genome shotgun (WGS) entry which is preliminary data.</text>
</comment>
<dbReference type="GO" id="GO:0015833">
    <property type="term" value="P:peptide transport"/>
    <property type="evidence" value="ECO:0007669"/>
    <property type="project" value="TreeGrafter"/>
</dbReference>
<sequence length="529" mass="61766">MKKVIFAIFLVIICIFSISIEDPDNMFVKNTEKDYIVYNIEKRPNNLIMTSSTDVREKDLLLALFQGLIKKDSNGNIEPALAESYEISEDKIEYNFKIRNDARYNNGKPIDAEEFVKFFEEFLQDKNNIYSEKFDIVFGVKDFREGKIPFSKVAIISKSDNILSIRLNKPSNDLLSILASPVMGLRDYNDLKNDYKNNYKDILYSGAFIIEDIKENEDIIISKNVNYYDNKKITDEKILFTFIEDSEKALACFEVEENKNNIDILINPPINEYLRLTDENKLEGFPGHTSIYLNFNLKEKRISKDINFRNAINSSISKDYFAQQMSKDFAVAASAYTTSKEQIFNTYGNKSLGEKFLSASNYSEEDILKLFYENNSLEKRVAEDLVKDIKDDLSINIEIIPYEKSEREKVIKEGKYDMMLQVHSFKDSDELSYLELWSSFSEENNYGFSNNEYDMLLNKAKNESNLEERKKIYLSCEKILRQHLPSIPIYNLNTVICKKPYIRGMQMTRDGNIIFDNIMLEHKIPERNK</sequence>
<evidence type="ECO:0000313" key="5">
    <source>
        <dbReference type="EMBL" id="KIE46520.1"/>
    </source>
</evidence>
<dbReference type="OrthoDB" id="403896at2"/>
<dbReference type="AlphaFoldDB" id="A0A0C1UGL3"/>
<evidence type="ECO:0000313" key="6">
    <source>
        <dbReference type="Proteomes" id="UP000031366"/>
    </source>
</evidence>
<keyword evidence="6" id="KW-1185">Reference proteome</keyword>
<reference evidence="5 6" key="1">
    <citation type="journal article" date="2015" name="Infect. Genet. Evol.">
        <title>Genomic sequences of six botulinum neurotoxin-producing strains representing three clostridial species illustrate the mobility and diversity of botulinum neurotoxin genes.</title>
        <authorList>
            <person name="Smith T.J."/>
            <person name="Hill K.K."/>
            <person name="Xie G."/>
            <person name="Foley B.T."/>
            <person name="Williamson C.H."/>
            <person name="Foster J.T."/>
            <person name="Johnson S.L."/>
            <person name="Chertkov O."/>
            <person name="Teshima H."/>
            <person name="Gibbons H.S."/>
            <person name="Johnsky L.A."/>
            <person name="Karavis M.A."/>
            <person name="Smith L.A."/>
        </authorList>
    </citation>
    <scope>NUCLEOTIDE SEQUENCE [LARGE SCALE GENOMIC DNA]</scope>
    <source>
        <strain evidence="5 6">CDC 2741</strain>
    </source>
</reference>
<evidence type="ECO:0000259" key="4">
    <source>
        <dbReference type="Pfam" id="PF00496"/>
    </source>
</evidence>
<dbReference type="SUPFAM" id="SSF53850">
    <property type="entry name" value="Periplasmic binding protein-like II"/>
    <property type="match status" value="1"/>
</dbReference>
<keyword evidence="3" id="KW-0732">Signal</keyword>
<comment type="similarity">
    <text evidence="1">Belongs to the bacterial solute-binding protein 5 family.</text>
</comment>
<dbReference type="STRING" id="29341.RSJ17_15145"/>
<dbReference type="Pfam" id="PF00496">
    <property type="entry name" value="SBP_bac_5"/>
    <property type="match status" value="1"/>
</dbReference>
<dbReference type="Gene3D" id="3.10.105.10">
    <property type="entry name" value="Dipeptide-binding Protein, Domain 3"/>
    <property type="match status" value="1"/>
</dbReference>
<dbReference type="Proteomes" id="UP000031366">
    <property type="component" value="Unassembled WGS sequence"/>
</dbReference>
<dbReference type="GO" id="GO:0042597">
    <property type="term" value="C:periplasmic space"/>
    <property type="evidence" value="ECO:0007669"/>
    <property type="project" value="UniProtKB-ARBA"/>
</dbReference>
<evidence type="ECO:0000256" key="2">
    <source>
        <dbReference type="ARBA" id="ARBA00022448"/>
    </source>
</evidence>
<dbReference type="InterPro" id="IPR000914">
    <property type="entry name" value="SBP_5_dom"/>
</dbReference>
<gene>
    <name evidence="5" type="ORF">U732_2077</name>
</gene>
<proteinExistence type="inferred from homology"/>
<dbReference type="Gene3D" id="3.90.76.10">
    <property type="entry name" value="Dipeptide-binding Protein, Domain 1"/>
    <property type="match status" value="1"/>
</dbReference>
<protein>
    <submittedName>
        <fullName evidence="5">Bacterial extracellular solute-binding s, 5 Middle family protein</fullName>
    </submittedName>
</protein>
<dbReference type="InterPro" id="IPR039424">
    <property type="entry name" value="SBP_5"/>
</dbReference>
<evidence type="ECO:0000256" key="1">
    <source>
        <dbReference type="ARBA" id="ARBA00005695"/>
    </source>
</evidence>
<dbReference type="RefSeq" id="WP_039634109.1">
    <property type="nucleotide sequence ID" value="NZ_AYSO01000017.1"/>
</dbReference>
<accession>A0A0C1UGL3</accession>
<dbReference type="GO" id="GO:1904680">
    <property type="term" value="F:peptide transmembrane transporter activity"/>
    <property type="evidence" value="ECO:0007669"/>
    <property type="project" value="TreeGrafter"/>
</dbReference>